<name>A0A0V1MST3_9BILA</name>
<organism evidence="1 2">
    <name type="scientific">Trichinella papuae</name>
    <dbReference type="NCBI Taxonomy" id="268474"/>
    <lineage>
        <taxon>Eukaryota</taxon>
        <taxon>Metazoa</taxon>
        <taxon>Ecdysozoa</taxon>
        <taxon>Nematoda</taxon>
        <taxon>Enoplea</taxon>
        <taxon>Dorylaimia</taxon>
        <taxon>Trichinellida</taxon>
        <taxon>Trichinellidae</taxon>
        <taxon>Trichinella</taxon>
    </lineage>
</organism>
<dbReference type="AlphaFoldDB" id="A0A0V1MST3"/>
<gene>
    <name evidence="1" type="ORF">T10_7342</name>
</gene>
<proteinExistence type="predicted"/>
<evidence type="ECO:0000313" key="2">
    <source>
        <dbReference type="Proteomes" id="UP000054843"/>
    </source>
</evidence>
<dbReference type="Proteomes" id="UP000054843">
    <property type="component" value="Unassembled WGS sequence"/>
</dbReference>
<accession>A0A0V1MST3</accession>
<reference evidence="1 2" key="1">
    <citation type="submission" date="2015-01" db="EMBL/GenBank/DDBJ databases">
        <title>Evolution of Trichinella species and genotypes.</title>
        <authorList>
            <person name="Korhonen P.K."/>
            <person name="Edoardo P."/>
            <person name="Giuseppe L.R."/>
            <person name="Gasser R.B."/>
        </authorList>
    </citation>
    <scope>NUCLEOTIDE SEQUENCE [LARGE SCALE GENOMIC DNA]</scope>
    <source>
        <strain evidence="1">ISS1980</strain>
    </source>
</reference>
<dbReference type="EMBL" id="JYDO01000045">
    <property type="protein sequence ID" value="KRZ74802.1"/>
    <property type="molecule type" value="Genomic_DNA"/>
</dbReference>
<keyword evidence="2" id="KW-1185">Reference proteome</keyword>
<sequence>MFSAKTGKYYKKGENFEKKVFMKNAKTPKSIAHEILKLSKILFFSKNEWNRSEKIRVLQRTWSHVARKLICRDSGVNV</sequence>
<protein>
    <submittedName>
        <fullName evidence="1">Uncharacterized protein</fullName>
    </submittedName>
</protein>
<evidence type="ECO:0000313" key="1">
    <source>
        <dbReference type="EMBL" id="KRZ74802.1"/>
    </source>
</evidence>
<comment type="caution">
    <text evidence="1">The sequence shown here is derived from an EMBL/GenBank/DDBJ whole genome shotgun (WGS) entry which is preliminary data.</text>
</comment>